<dbReference type="Gene3D" id="1.10.260.40">
    <property type="entry name" value="lambda repressor-like DNA-binding domains"/>
    <property type="match status" value="1"/>
</dbReference>
<evidence type="ECO:0000313" key="6">
    <source>
        <dbReference type="Proteomes" id="UP000184221"/>
    </source>
</evidence>
<dbReference type="InterPro" id="IPR046335">
    <property type="entry name" value="LacI/GalR-like_sensor"/>
</dbReference>
<evidence type="ECO:0000256" key="2">
    <source>
        <dbReference type="ARBA" id="ARBA00023125"/>
    </source>
</evidence>
<dbReference type="RefSeq" id="WP_072776018.1">
    <property type="nucleotide sequence ID" value="NZ_FQXC01000001.1"/>
</dbReference>
<keyword evidence="6" id="KW-1185">Reference proteome</keyword>
<sequence length="353" mass="37728">MTGDATVLTAKKATARVTISDMARALGLTKSTVSRALNGYPDISEATQMRVKRMAEQLNYHPLSHAQAIKTGRTRSLGLVLQLSDHDAQRPFLAEFLAGLSEGASTEDYTLTVASADDHAHLIATFRNLLRDGKADGFILPRAVQNDPRARMLQDAGVPFVLFGRQEEQSACSWYDVRGEDAMHEAVLHLSQLGHRRIGFINGGHAYSYATLREAGFLSGLAHAGLTEDRDLMMSDAVTQEAGCAAAHVLLARNNPPTAIICAIDRAALGVYAAAAERGLAIGKDLSIIAYDGIQEGANVSPPLSTFAVDTRAAGVRLAQLLIRQIQGEAPDTLRETVPATFLDRGSTGPAIT</sequence>
<name>A0A1M5MPV2_9RHOB</name>
<keyword evidence="2" id="KW-0238">DNA-binding</keyword>
<dbReference type="Proteomes" id="UP000184221">
    <property type="component" value="Unassembled WGS sequence"/>
</dbReference>
<accession>A0A1M5MPV2</accession>
<dbReference type="Gene3D" id="3.40.50.2300">
    <property type="match status" value="2"/>
</dbReference>
<dbReference type="InterPro" id="IPR010982">
    <property type="entry name" value="Lambda_DNA-bd_dom_sf"/>
</dbReference>
<dbReference type="GO" id="GO:0000976">
    <property type="term" value="F:transcription cis-regulatory region binding"/>
    <property type="evidence" value="ECO:0007669"/>
    <property type="project" value="TreeGrafter"/>
</dbReference>
<dbReference type="InterPro" id="IPR000843">
    <property type="entry name" value="HTH_LacI"/>
</dbReference>
<dbReference type="GO" id="GO:0003700">
    <property type="term" value="F:DNA-binding transcription factor activity"/>
    <property type="evidence" value="ECO:0007669"/>
    <property type="project" value="TreeGrafter"/>
</dbReference>
<dbReference type="STRING" id="996342.SAMN05443551_0607"/>
<evidence type="ECO:0000256" key="1">
    <source>
        <dbReference type="ARBA" id="ARBA00023015"/>
    </source>
</evidence>
<dbReference type="PANTHER" id="PTHR30146:SF109">
    <property type="entry name" value="HTH-TYPE TRANSCRIPTIONAL REGULATOR GALS"/>
    <property type="match status" value="1"/>
</dbReference>
<gene>
    <name evidence="5" type="ORF">SAMN05443551_0607</name>
</gene>
<feature type="domain" description="HTH lacI-type" evidence="4">
    <location>
        <begin position="17"/>
        <end position="71"/>
    </location>
</feature>
<dbReference type="PROSITE" id="PS50932">
    <property type="entry name" value="HTH_LACI_2"/>
    <property type="match status" value="1"/>
</dbReference>
<dbReference type="CDD" id="cd01392">
    <property type="entry name" value="HTH_LacI"/>
    <property type="match status" value="1"/>
</dbReference>
<dbReference type="Pfam" id="PF13377">
    <property type="entry name" value="Peripla_BP_3"/>
    <property type="match status" value="1"/>
</dbReference>
<keyword evidence="1" id="KW-0805">Transcription regulation</keyword>
<dbReference type="PANTHER" id="PTHR30146">
    <property type="entry name" value="LACI-RELATED TRANSCRIPTIONAL REPRESSOR"/>
    <property type="match status" value="1"/>
</dbReference>
<evidence type="ECO:0000259" key="4">
    <source>
        <dbReference type="PROSITE" id="PS50932"/>
    </source>
</evidence>
<dbReference type="EMBL" id="FQXC01000001">
    <property type="protein sequence ID" value="SHG79440.1"/>
    <property type="molecule type" value="Genomic_DNA"/>
</dbReference>
<dbReference type="InterPro" id="IPR028082">
    <property type="entry name" value="Peripla_BP_I"/>
</dbReference>
<reference evidence="5 6" key="1">
    <citation type="submission" date="2016-11" db="EMBL/GenBank/DDBJ databases">
        <authorList>
            <person name="Jaros S."/>
            <person name="Januszkiewicz K."/>
            <person name="Wedrychowicz H."/>
        </authorList>
    </citation>
    <scope>NUCLEOTIDE SEQUENCE [LARGE SCALE GENOMIC DNA]</scope>
    <source>
        <strain evidence="5 6">DSM 29431</strain>
    </source>
</reference>
<dbReference type="Pfam" id="PF00356">
    <property type="entry name" value="LacI"/>
    <property type="match status" value="1"/>
</dbReference>
<dbReference type="SUPFAM" id="SSF47413">
    <property type="entry name" value="lambda repressor-like DNA-binding domains"/>
    <property type="match status" value="1"/>
</dbReference>
<dbReference type="SMART" id="SM00354">
    <property type="entry name" value="HTH_LACI"/>
    <property type="match status" value="1"/>
</dbReference>
<keyword evidence="3" id="KW-0804">Transcription</keyword>
<dbReference type="SUPFAM" id="SSF53822">
    <property type="entry name" value="Periplasmic binding protein-like I"/>
    <property type="match status" value="1"/>
</dbReference>
<evidence type="ECO:0000256" key="3">
    <source>
        <dbReference type="ARBA" id="ARBA00023163"/>
    </source>
</evidence>
<dbReference type="OrthoDB" id="234496at2"/>
<protein>
    <submittedName>
        <fullName evidence="5">Transcriptional regulator, LacI family</fullName>
    </submittedName>
</protein>
<proteinExistence type="predicted"/>
<organism evidence="5 6">
    <name type="scientific">Marivita hallyeonensis</name>
    <dbReference type="NCBI Taxonomy" id="996342"/>
    <lineage>
        <taxon>Bacteria</taxon>
        <taxon>Pseudomonadati</taxon>
        <taxon>Pseudomonadota</taxon>
        <taxon>Alphaproteobacteria</taxon>
        <taxon>Rhodobacterales</taxon>
        <taxon>Roseobacteraceae</taxon>
        <taxon>Marivita</taxon>
    </lineage>
</organism>
<evidence type="ECO:0000313" key="5">
    <source>
        <dbReference type="EMBL" id="SHG79440.1"/>
    </source>
</evidence>
<dbReference type="AlphaFoldDB" id="A0A1M5MPV2"/>